<dbReference type="Proteomes" id="UP000246073">
    <property type="component" value="Unassembled WGS sequence"/>
</dbReference>
<evidence type="ECO:0008006" key="5">
    <source>
        <dbReference type="Google" id="ProtNLM"/>
    </source>
</evidence>
<keyword evidence="1" id="KW-0472">Membrane</keyword>
<feature type="chain" id="PRO_5015128327" description="Transcriptional regulator" evidence="2">
    <location>
        <begin position="24"/>
        <end position="408"/>
    </location>
</feature>
<evidence type="ECO:0000256" key="2">
    <source>
        <dbReference type="SAM" id="SignalP"/>
    </source>
</evidence>
<reference evidence="4" key="1">
    <citation type="submission" date="2017-12" db="EMBL/GenBank/DDBJ databases">
        <authorList>
            <person name="Diaz M."/>
        </authorList>
    </citation>
    <scope>NUCLEOTIDE SEQUENCE [LARGE SCALE GENOMIC DNA]</scope>
    <source>
        <strain evidence="4">FI11154</strain>
    </source>
</reference>
<sequence>MLKIIKRSRLLLSVAVLSGSAVAFFTSNQYAALKLAFNYWDPLAVTEYRLKRLSTEEFISEIQSSIDEGNLSDAEETVNLALEYGHPIPQRLIEQSKEGMFQTGLRWSTAFGNGFVFGNMDSVQAITGTILSDFVLVGDIRDLSTEGGKLLLGEDYDTVTLGLAAFGATTSTAALLAWAGIVGTAGASSPAATAATGLDNSVSIIKTAHKFGKISKKLTENVFRITKDAVNVNKLKTSISALPSAIKSPSSAQIMSAVRKVNFKDVVNGKTDDITKVLVEITPVDLKKVSNLTDGLLSQKATNELTELASINYKILATAGPRISFKALEIADNAKDMNKIGTIATKFGKKSSSILKVLGKKAYKLGKLSYWLATLLIGVLGWVLWTAWLLLSITRGTMRLLVKSAGKA</sequence>
<proteinExistence type="predicted"/>
<dbReference type="EMBL" id="OOFM01000005">
    <property type="protein sequence ID" value="SPL65754.1"/>
    <property type="molecule type" value="Genomic_DNA"/>
</dbReference>
<keyword evidence="2" id="KW-0732">Signal</keyword>
<feature type="transmembrane region" description="Helical" evidence="1">
    <location>
        <begin position="370"/>
        <end position="391"/>
    </location>
</feature>
<dbReference type="AlphaFoldDB" id="A0A2P9HNS5"/>
<dbReference type="RefSeq" id="WP_109369327.1">
    <property type="nucleotide sequence ID" value="NZ_OOFM01000005.1"/>
</dbReference>
<name>A0A2P9HNS5_9HYPH</name>
<accession>A0A2P9HNS5</accession>
<organism evidence="3 4">
    <name type="scientific">Ochrobactrum soli</name>
    <dbReference type="NCBI Taxonomy" id="2448455"/>
    <lineage>
        <taxon>Bacteria</taxon>
        <taxon>Pseudomonadati</taxon>
        <taxon>Pseudomonadota</taxon>
        <taxon>Alphaproteobacteria</taxon>
        <taxon>Hyphomicrobiales</taxon>
        <taxon>Brucellaceae</taxon>
        <taxon>Brucella/Ochrobactrum group</taxon>
        <taxon>Ochrobactrum</taxon>
    </lineage>
</organism>
<keyword evidence="1" id="KW-1133">Transmembrane helix</keyword>
<feature type="signal peptide" evidence="2">
    <location>
        <begin position="1"/>
        <end position="23"/>
    </location>
</feature>
<evidence type="ECO:0000313" key="3">
    <source>
        <dbReference type="EMBL" id="SPL65754.1"/>
    </source>
</evidence>
<gene>
    <name evidence="3" type="ORF">OHAE_1621</name>
</gene>
<keyword evidence="1" id="KW-0812">Transmembrane</keyword>
<evidence type="ECO:0000256" key="1">
    <source>
        <dbReference type="SAM" id="Phobius"/>
    </source>
</evidence>
<protein>
    <recommendedName>
        <fullName evidence="5">Transcriptional regulator</fullName>
    </recommendedName>
</protein>
<evidence type="ECO:0000313" key="4">
    <source>
        <dbReference type="Proteomes" id="UP000246073"/>
    </source>
</evidence>